<dbReference type="OrthoDB" id="198650at2"/>
<organism evidence="3 4">
    <name type="scientific">Termitidicoccus mucosus</name>
    <dbReference type="NCBI Taxonomy" id="1184151"/>
    <lineage>
        <taxon>Bacteria</taxon>
        <taxon>Pseudomonadati</taxon>
        <taxon>Verrucomicrobiota</taxon>
        <taxon>Opitutia</taxon>
        <taxon>Opitutales</taxon>
        <taxon>Opitutaceae</taxon>
        <taxon>Termitidicoccus</taxon>
    </lineage>
</organism>
<protein>
    <recommendedName>
        <fullName evidence="2">Acyltransferase 3 domain-containing protein</fullName>
    </recommendedName>
</protein>
<feature type="transmembrane region" description="Helical" evidence="1">
    <location>
        <begin position="134"/>
        <end position="153"/>
    </location>
</feature>
<evidence type="ECO:0000256" key="1">
    <source>
        <dbReference type="SAM" id="Phobius"/>
    </source>
</evidence>
<comment type="caution">
    <text evidence="3">The sequence shown here is derived from an EMBL/GenBank/DDBJ whole genome shotgun (WGS) entry which is preliminary data.</text>
</comment>
<feature type="transmembrane region" description="Helical" evidence="1">
    <location>
        <begin position="267"/>
        <end position="284"/>
    </location>
</feature>
<evidence type="ECO:0000259" key="2">
    <source>
        <dbReference type="Pfam" id="PF01757"/>
    </source>
</evidence>
<reference evidence="3 4" key="1">
    <citation type="submission" date="2016-01" db="EMBL/GenBank/DDBJ databases">
        <title>High potential of lignocellulose degradation of a new Verrucomicrobia species.</title>
        <authorList>
            <person name="Wang Y."/>
            <person name="Shi Y."/>
            <person name="Qiu Z."/>
            <person name="Liu S."/>
            <person name="Yang H."/>
        </authorList>
    </citation>
    <scope>NUCLEOTIDE SEQUENCE [LARGE SCALE GENOMIC DNA]</scope>
    <source>
        <strain evidence="3 4">TSB47</strain>
    </source>
</reference>
<keyword evidence="1" id="KW-1133">Transmembrane helix</keyword>
<feature type="transmembrane region" description="Helical" evidence="1">
    <location>
        <begin position="81"/>
        <end position="99"/>
    </location>
</feature>
<feature type="transmembrane region" description="Helical" evidence="1">
    <location>
        <begin position="238"/>
        <end position="255"/>
    </location>
</feature>
<dbReference type="InterPro" id="IPR002656">
    <property type="entry name" value="Acyl_transf_3_dom"/>
</dbReference>
<evidence type="ECO:0000313" key="4">
    <source>
        <dbReference type="Proteomes" id="UP000078486"/>
    </source>
</evidence>
<feature type="transmembrane region" description="Helical" evidence="1">
    <location>
        <begin position="36"/>
        <end position="60"/>
    </location>
</feature>
<dbReference type="EMBL" id="LRRQ01000027">
    <property type="protein sequence ID" value="OAM91475.1"/>
    <property type="molecule type" value="Genomic_DNA"/>
</dbReference>
<feature type="transmembrane region" description="Helical" evidence="1">
    <location>
        <begin position="212"/>
        <end position="231"/>
    </location>
</feature>
<dbReference type="GO" id="GO:0016747">
    <property type="term" value="F:acyltransferase activity, transferring groups other than amino-acyl groups"/>
    <property type="evidence" value="ECO:0007669"/>
    <property type="project" value="InterPro"/>
</dbReference>
<proteinExistence type="predicted"/>
<accession>A0A178IQA0</accession>
<keyword evidence="1" id="KW-0812">Transmembrane</keyword>
<dbReference type="Proteomes" id="UP000078486">
    <property type="component" value="Unassembled WGS sequence"/>
</dbReference>
<dbReference type="Pfam" id="PF01757">
    <property type="entry name" value="Acyl_transf_3"/>
    <property type="match status" value="1"/>
</dbReference>
<gene>
    <name evidence="3" type="ORF">AW736_03195</name>
</gene>
<name>A0A178IQA0_9BACT</name>
<dbReference type="STRING" id="1184151.AW736_03195"/>
<sequence>MDKNYSVLIAKGIAIIGVVAHHIANRRFPEPERGEIAMLGLILGQPITMFFCASGYLHALSRARKPDASFWPFITARARRLLIPFVIIALVYSVVYTQLVGTGLLSDALGTSQPWWKKWFATLTCSPGGVGEQLYFLPLLFLVTVSAAGFLAVSRNRVEWVFPLACVLIATAFLTPGFYELLPGRPILPWHRLAECVGIYLLGYTMAARPGWVAWLGGTAAALAAGAWAAGRMDAFHCVFWIVLFSAALISKVRFRPLEIIGQASGTIYIYHTPFILQPLLVIVATQAPRAWQVPLAFLSMAGVIVFLTAAHIFLLKGRLKWAAF</sequence>
<keyword evidence="1" id="KW-0472">Membrane</keyword>
<evidence type="ECO:0000313" key="3">
    <source>
        <dbReference type="EMBL" id="OAM91475.1"/>
    </source>
</evidence>
<dbReference type="AlphaFoldDB" id="A0A178IQA0"/>
<feature type="domain" description="Acyltransferase 3" evidence="2">
    <location>
        <begin position="9"/>
        <end position="307"/>
    </location>
</feature>
<keyword evidence="4" id="KW-1185">Reference proteome</keyword>
<feature type="transmembrane region" description="Helical" evidence="1">
    <location>
        <begin position="7"/>
        <end position="24"/>
    </location>
</feature>
<dbReference type="RefSeq" id="WP_068768825.1">
    <property type="nucleotide sequence ID" value="NZ_CP109796.1"/>
</dbReference>
<feature type="transmembrane region" description="Helical" evidence="1">
    <location>
        <begin position="160"/>
        <end position="179"/>
    </location>
</feature>
<feature type="transmembrane region" description="Helical" evidence="1">
    <location>
        <begin position="296"/>
        <end position="315"/>
    </location>
</feature>